<evidence type="ECO:0000256" key="1">
    <source>
        <dbReference type="SAM" id="MobiDB-lite"/>
    </source>
</evidence>
<name>A0A8D8BIK4_CULPI</name>
<organism evidence="2">
    <name type="scientific">Culex pipiens</name>
    <name type="common">House mosquito</name>
    <dbReference type="NCBI Taxonomy" id="7175"/>
    <lineage>
        <taxon>Eukaryota</taxon>
        <taxon>Metazoa</taxon>
        <taxon>Ecdysozoa</taxon>
        <taxon>Arthropoda</taxon>
        <taxon>Hexapoda</taxon>
        <taxon>Insecta</taxon>
        <taxon>Pterygota</taxon>
        <taxon>Neoptera</taxon>
        <taxon>Endopterygota</taxon>
        <taxon>Diptera</taxon>
        <taxon>Nematocera</taxon>
        <taxon>Culicoidea</taxon>
        <taxon>Culicidae</taxon>
        <taxon>Culicinae</taxon>
        <taxon>Culicini</taxon>
        <taxon>Culex</taxon>
        <taxon>Culex</taxon>
    </lineage>
</organism>
<dbReference type="EMBL" id="HBUE01078628">
    <property type="protein sequence ID" value="CAG6476514.1"/>
    <property type="molecule type" value="Transcribed_RNA"/>
</dbReference>
<dbReference type="AlphaFoldDB" id="A0A8D8BIK4"/>
<evidence type="ECO:0000313" key="2">
    <source>
        <dbReference type="EMBL" id="CAG6476514.1"/>
    </source>
</evidence>
<proteinExistence type="predicted"/>
<feature type="region of interest" description="Disordered" evidence="1">
    <location>
        <begin position="1"/>
        <end position="27"/>
    </location>
</feature>
<protein>
    <submittedName>
        <fullName evidence="2">(northern house mosquito) hypothetical protein</fullName>
    </submittedName>
</protein>
<accession>A0A8D8BIK4</accession>
<reference evidence="2" key="1">
    <citation type="submission" date="2021-05" db="EMBL/GenBank/DDBJ databases">
        <authorList>
            <person name="Alioto T."/>
            <person name="Alioto T."/>
            <person name="Gomez Garrido J."/>
        </authorList>
    </citation>
    <scope>NUCLEOTIDE SEQUENCE</scope>
</reference>
<sequence length="144" mass="17021">MNLCRTYRALPKPTKMGGPRGYETPLHTVVRTPPRHRLTVFLGSQQLEKVLQLIPRTHEICAVIRKQLGTLPTTRNKPPQRLDKTRRRQVGHQLQMNRLRGETNEYCHVRLHCCPSVPWSYVDRSKIVDTSCRKGFRWYDSWCW</sequence>